<dbReference type="InterPro" id="IPR002937">
    <property type="entry name" value="Amino_oxidase"/>
</dbReference>
<proteinExistence type="inferred from homology"/>
<dbReference type="EMBL" id="ABCK01000002">
    <property type="protein sequence ID" value="EDM29402.1"/>
    <property type="molecule type" value="Genomic_DNA"/>
</dbReference>
<evidence type="ECO:0000313" key="4">
    <source>
        <dbReference type="EMBL" id="EDM29402.1"/>
    </source>
</evidence>
<gene>
    <name evidence="4" type="ORF">LNTAR_23469</name>
</gene>
<dbReference type="InterPro" id="IPR036188">
    <property type="entry name" value="FAD/NAD-bd_sf"/>
</dbReference>
<evidence type="ECO:0000259" key="3">
    <source>
        <dbReference type="Pfam" id="PF01593"/>
    </source>
</evidence>
<feature type="compositionally biased region" description="Basic residues" evidence="2">
    <location>
        <begin position="12"/>
        <end position="23"/>
    </location>
</feature>
<dbReference type="OrthoDB" id="9813348at2"/>
<evidence type="ECO:0000313" key="5">
    <source>
        <dbReference type="Proteomes" id="UP000004947"/>
    </source>
</evidence>
<evidence type="ECO:0000256" key="1">
    <source>
        <dbReference type="ARBA" id="ARBA00006046"/>
    </source>
</evidence>
<evidence type="ECO:0000256" key="2">
    <source>
        <dbReference type="SAM" id="MobiDB-lite"/>
    </source>
</evidence>
<keyword evidence="5" id="KW-1185">Reference proteome</keyword>
<dbReference type="eggNOG" id="COG1233">
    <property type="taxonomic scope" value="Bacteria"/>
</dbReference>
<dbReference type="SUPFAM" id="SSF51905">
    <property type="entry name" value="FAD/NAD(P)-binding domain"/>
    <property type="match status" value="1"/>
</dbReference>
<sequence>MSEDKENSPSIRRARPHKFRRDRAHRETKVGRETHLKNATKDHYDVIVIGSGLGGMTSANCMARQGHSVLLLEQHYILGGLAQYFKRAGHIFDISLHGFPIGMKKTLRKYWSKELADNIHQVKSVRFDNPQFTIDTTFTREDFTRILVEEFKIEREQVIAFYDHLAKMNYYDQDNSTTRELFQKYFPDRTDVWRLLMEPITYANGSTLDEPAISYGIVFSNFMSKGVYIYHGGTDDMIDKMEVIMKENGVDICTSALVQKINTENGKVTGITVNGKTFSTNCVISNAGIHPTINRLVGRENFKPEFVQQLDDVKVNTSSTQVYLGIRKGEDIPFFGDLVFTSTHPEYDADALVDMEITSRTFSVYYPEIRPDRDNRYTIVASMNARFDDWNNLSDEEYQVAKNKMIDDTIKILEKYVPGIREKIDYAEAGTPRTVEYYTLSEMGTSFGTKFEGLEISSQMPKEISGLYHAGSVGIIMSGWLGAANYGVIVSNQADKFLHNIN</sequence>
<dbReference type="AlphaFoldDB" id="A6DGT5"/>
<feature type="region of interest" description="Disordered" evidence="2">
    <location>
        <begin position="1"/>
        <end position="30"/>
    </location>
</feature>
<comment type="caution">
    <text evidence="4">The sequence shown here is derived from an EMBL/GenBank/DDBJ whole genome shotgun (WGS) entry which is preliminary data.</text>
</comment>
<dbReference type="PANTHER" id="PTHR43734">
    <property type="entry name" value="PHYTOENE DESATURASE"/>
    <property type="match status" value="1"/>
</dbReference>
<comment type="similarity">
    <text evidence="1">Belongs to the carotenoid/retinoid oxidoreductase family.</text>
</comment>
<protein>
    <recommendedName>
        <fullName evidence="3">Amine oxidase domain-containing protein</fullName>
    </recommendedName>
</protein>
<reference evidence="4 5" key="1">
    <citation type="journal article" date="2010" name="J. Bacteriol.">
        <title>Genome sequence of Lentisphaera araneosa HTCC2155T, the type species of the order Lentisphaerales in the phylum Lentisphaerae.</title>
        <authorList>
            <person name="Thrash J.C."/>
            <person name="Cho J.C."/>
            <person name="Vergin K.L."/>
            <person name="Morris R.M."/>
            <person name="Giovannoni S.J."/>
        </authorList>
    </citation>
    <scope>NUCLEOTIDE SEQUENCE [LARGE SCALE GENOMIC DNA]</scope>
    <source>
        <strain evidence="4 5">HTCC2155</strain>
    </source>
</reference>
<dbReference type="STRING" id="313628.LNTAR_23469"/>
<dbReference type="Gene3D" id="3.50.50.60">
    <property type="entry name" value="FAD/NAD(P)-binding domain"/>
    <property type="match status" value="2"/>
</dbReference>
<dbReference type="Pfam" id="PF01593">
    <property type="entry name" value="Amino_oxidase"/>
    <property type="match status" value="1"/>
</dbReference>
<feature type="domain" description="Amine oxidase" evidence="3">
    <location>
        <begin position="53"/>
        <end position="398"/>
    </location>
</feature>
<organism evidence="4 5">
    <name type="scientific">Lentisphaera araneosa HTCC2155</name>
    <dbReference type="NCBI Taxonomy" id="313628"/>
    <lineage>
        <taxon>Bacteria</taxon>
        <taxon>Pseudomonadati</taxon>
        <taxon>Lentisphaerota</taxon>
        <taxon>Lentisphaeria</taxon>
        <taxon>Lentisphaerales</taxon>
        <taxon>Lentisphaeraceae</taxon>
        <taxon>Lentisphaera</taxon>
    </lineage>
</organism>
<dbReference type="RefSeq" id="WP_007277122.1">
    <property type="nucleotide sequence ID" value="NZ_ABCK01000002.1"/>
</dbReference>
<name>A6DGT5_9BACT</name>
<dbReference type="GO" id="GO:0016491">
    <property type="term" value="F:oxidoreductase activity"/>
    <property type="evidence" value="ECO:0007669"/>
    <property type="project" value="InterPro"/>
</dbReference>
<dbReference type="Proteomes" id="UP000004947">
    <property type="component" value="Unassembled WGS sequence"/>
</dbReference>
<dbReference type="PANTHER" id="PTHR43734:SF3">
    <property type="entry name" value="B-CAROTENE KETOLASE"/>
    <property type="match status" value="1"/>
</dbReference>
<accession>A6DGT5</accession>